<dbReference type="STRING" id="7209.A0A1I7VJE1"/>
<evidence type="ECO:0000256" key="1">
    <source>
        <dbReference type="SAM" id="MobiDB-lite"/>
    </source>
</evidence>
<reference evidence="2" key="1">
    <citation type="submission" date="2012-04" db="EMBL/GenBank/DDBJ databases">
        <title>The Genome Sequence of Loa loa.</title>
        <authorList>
            <consortium name="The Broad Institute Genome Sequencing Platform"/>
            <consortium name="Broad Institute Genome Sequencing Center for Infectious Disease"/>
            <person name="Nutman T.B."/>
            <person name="Fink D.L."/>
            <person name="Russ C."/>
            <person name="Young S."/>
            <person name="Zeng Q."/>
            <person name="Gargeya S."/>
            <person name="Alvarado L."/>
            <person name="Berlin A."/>
            <person name="Chapman S.B."/>
            <person name="Chen Z."/>
            <person name="Freedman E."/>
            <person name="Gellesch M."/>
            <person name="Goldberg J."/>
            <person name="Griggs A."/>
            <person name="Gujja S."/>
            <person name="Heilman E.R."/>
            <person name="Heiman D."/>
            <person name="Howarth C."/>
            <person name="Mehta T."/>
            <person name="Neiman D."/>
            <person name="Pearson M."/>
            <person name="Roberts A."/>
            <person name="Saif S."/>
            <person name="Shea T."/>
            <person name="Shenoy N."/>
            <person name="Sisk P."/>
            <person name="Stolte C."/>
            <person name="Sykes S."/>
            <person name="White J."/>
            <person name="Yandava C."/>
            <person name="Haas B."/>
            <person name="Henn M.R."/>
            <person name="Nusbaum C."/>
            <person name="Birren B."/>
        </authorList>
    </citation>
    <scope>NUCLEOTIDE SEQUENCE [LARGE SCALE GENOMIC DNA]</scope>
</reference>
<protein>
    <submittedName>
        <fullName evidence="3">Uncharacterized protein</fullName>
    </submittedName>
</protein>
<keyword evidence="2" id="KW-1185">Reference proteome</keyword>
<accession>A0A1I7VJE1</accession>
<reference evidence="3" key="2">
    <citation type="submission" date="2016-11" db="UniProtKB">
        <authorList>
            <consortium name="WormBaseParasite"/>
        </authorList>
    </citation>
    <scope>IDENTIFICATION</scope>
</reference>
<dbReference type="AlphaFoldDB" id="A0A1I7VJE1"/>
<sequence>MLHRSESESLIHLVPIQRIEQQQQQQQQGRQRPPSHSRNRMIVERTEVRQGCDSCIGDGDKSGGGYMQVEVYQYDLVFKYPNFKFPNFNFFFLH</sequence>
<evidence type="ECO:0000313" key="2">
    <source>
        <dbReference type="Proteomes" id="UP000095285"/>
    </source>
</evidence>
<dbReference type="WBParaSite" id="EN70_3181">
    <property type="protein sequence ID" value="EN70_3181"/>
    <property type="gene ID" value="EN70_3181"/>
</dbReference>
<name>A0A1I7VJE1_LOALO</name>
<proteinExistence type="predicted"/>
<feature type="compositionally biased region" description="Low complexity" evidence="1">
    <location>
        <begin position="20"/>
        <end position="32"/>
    </location>
</feature>
<dbReference type="Proteomes" id="UP000095285">
    <property type="component" value="Unassembled WGS sequence"/>
</dbReference>
<organism evidence="2 3">
    <name type="scientific">Loa loa</name>
    <name type="common">Eye worm</name>
    <name type="synonym">Filaria loa</name>
    <dbReference type="NCBI Taxonomy" id="7209"/>
    <lineage>
        <taxon>Eukaryota</taxon>
        <taxon>Metazoa</taxon>
        <taxon>Ecdysozoa</taxon>
        <taxon>Nematoda</taxon>
        <taxon>Chromadorea</taxon>
        <taxon>Rhabditida</taxon>
        <taxon>Spirurina</taxon>
        <taxon>Spiruromorpha</taxon>
        <taxon>Filarioidea</taxon>
        <taxon>Onchocercidae</taxon>
        <taxon>Loa</taxon>
    </lineage>
</organism>
<evidence type="ECO:0000313" key="3">
    <source>
        <dbReference type="WBParaSite" id="EN70_3181"/>
    </source>
</evidence>
<feature type="region of interest" description="Disordered" evidence="1">
    <location>
        <begin position="20"/>
        <end position="42"/>
    </location>
</feature>